<feature type="transmembrane region" description="Helical" evidence="5">
    <location>
        <begin position="132"/>
        <end position="150"/>
    </location>
</feature>
<proteinExistence type="predicted"/>
<name>A0AAE3W411_9ACTN</name>
<evidence type="ECO:0000259" key="6">
    <source>
        <dbReference type="Pfam" id="PF04932"/>
    </source>
</evidence>
<feature type="transmembrane region" description="Helical" evidence="5">
    <location>
        <begin position="370"/>
        <end position="395"/>
    </location>
</feature>
<evidence type="ECO:0000256" key="4">
    <source>
        <dbReference type="ARBA" id="ARBA00023136"/>
    </source>
</evidence>
<sequence>MSSPAATLHHPVDLEPSLLEDVGTVGSTYTTRGRRHLLDGAALLSLLVMLNLLLPQDLVVQQLSSLGRPALLLGMVFFFGWLVSKLHPRLALRGPQPVRWAAIFYLAAVLSAYAAGYLRGLPSLEANAADRSIIGTAAFLGVLLVCADGVSNRDRLDSLLRISVWCGMVMAVIGLLQAGLAVDVTKYIKVPGLVLHHGEELGFMSRGDGFFRVASTAQHYIEFSTVMAILLPFAVHYAMFGTRKVIRQWAIVAGVLMGAAIPMTLSRTGIVALVVGALAMLPAWSWRVRINLAGLGILLGGALMAVKPGLIGTIISMFTGAKDDPSITGRTDDYAIIFQYFAERPFFGRGPGTFIPTIYFFVDNEWLQHLVTMGVLGVAGLAGLHLTALTLGVLAYRRATRPEDRHLAACLIAVQLIAVTVAATFDSLGFTTYSTMLALLTGATGAVWRLTHPARMVRSSAPRLTND</sequence>
<dbReference type="PANTHER" id="PTHR37422:SF13">
    <property type="entry name" value="LIPOPOLYSACCHARIDE BIOSYNTHESIS PROTEIN PA4999-RELATED"/>
    <property type="match status" value="1"/>
</dbReference>
<dbReference type="GO" id="GO:0016020">
    <property type="term" value="C:membrane"/>
    <property type="evidence" value="ECO:0007669"/>
    <property type="project" value="UniProtKB-SubCell"/>
</dbReference>
<feature type="transmembrane region" description="Helical" evidence="5">
    <location>
        <begin position="245"/>
        <end position="263"/>
    </location>
</feature>
<feature type="transmembrane region" description="Helical" evidence="5">
    <location>
        <begin position="37"/>
        <end position="54"/>
    </location>
</feature>
<organism evidence="7 8">
    <name type="scientific">Catenuloplanes indicus</name>
    <dbReference type="NCBI Taxonomy" id="137267"/>
    <lineage>
        <taxon>Bacteria</taxon>
        <taxon>Bacillati</taxon>
        <taxon>Actinomycetota</taxon>
        <taxon>Actinomycetes</taxon>
        <taxon>Micromonosporales</taxon>
        <taxon>Micromonosporaceae</taxon>
        <taxon>Catenuloplanes</taxon>
    </lineage>
</organism>
<gene>
    <name evidence="7" type="ORF">J2S42_005539</name>
</gene>
<feature type="transmembrane region" description="Helical" evidence="5">
    <location>
        <begin position="162"/>
        <end position="182"/>
    </location>
</feature>
<dbReference type="EMBL" id="JAUSUZ010000001">
    <property type="protein sequence ID" value="MDQ0368870.1"/>
    <property type="molecule type" value="Genomic_DNA"/>
</dbReference>
<reference evidence="7 8" key="1">
    <citation type="submission" date="2023-07" db="EMBL/GenBank/DDBJ databases">
        <title>Sequencing the genomes of 1000 actinobacteria strains.</title>
        <authorList>
            <person name="Klenk H.-P."/>
        </authorList>
    </citation>
    <scope>NUCLEOTIDE SEQUENCE [LARGE SCALE GENOMIC DNA]</scope>
    <source>
        <strain evidence="7 8">DSM 44709</strain>
    </source>
</reference>
<dbReference type="InterPro" id="IPR007016">
    <property type="entry name" value="O-antigen_ligase-rel_domated"/>
</dbReference>
<dbReference type="InterPro" id="IPR051533">
    <property type="entry name" value="WaaL-like"/>
</dbReference>
<feature type="transmembrane region" description="Helical" evidence="5">
    <location>
        <begin position="66"/>
        <end position="86"/>
    </location>
</feature>
<accession>A0AAE3W411</accession>
<protein>
    <submittedName>
        <fullName evidence="7">O-antigen ligase</fullName>
    </submittedName>
</protein>
<evidence type="ECO:0000256" key="2">
    <source>
        <dbReference type="ARBA" id="ARBA00022692"/>
    </source>
</evidence>
<feature type="domain" description="O-antigen ligase-related" evidence="6">
    <location>
        <begin position="253"/>
        <end position="381"/>
    </location>
</feature>
<evidence type="ECO:0000256" key="3">
    <source>
        <dbReference type="ARBA" id="ARBA00022989"/>
    </source>
</evidence>
<keyword evidence="3 5" id="KW-1133">Transmembrane helix</keyword>
<keyword evidence="4 5" id="KW-0472">Membrane</keyword>
<comment type="subcellular location">
    <subcellularLocation>
        <location evidence="1">Membrane</location>
        <topology evidence="1">Multi-pass membrane protein</topology>
    </subcellularLocation>
</comment>
<feature type="transmembrane region" description="Helical" evidence="5">
    <location>
        <begin position="407"/>
        <end position="425"/>
    </location>
</feature>
<evidence type="ECO:0000313" key="7">
    <source>
        <dbReference type="EMBL" id="MDQ0368870.1"/>
    </source>
</evidence>
<dbReference type="PANTHER" id="PTHR37422">
    <property type="entry name" value="TEICHURONIC ACID BIOSYNTHESIS PROTEIN TUAE"/>
    <property type="match status" value="1"/>
</dbReference>
<dbReference type="Pfam" id="PF04932">
    <property type="entry name" value="Wzy_C"/>
    <property type="match status" value="1"/>
</dbReference>
<keyword evidence="8" id="KW-1185">Reference proteome</keyword>
<feature type="transmembrane region" description="Helical" evidence="5">
    <location>
        <begin position="269"/>
        <end position="286"/>
    </location>
</feature>
<dbReference type="AlphaFoldDB" id="A0AAE3W411"/>
<keyword evidence="7" id="KW-0436">Ligase</keyword>
<evidence type="ECO:0000313" key="8">
    <source>
        <dbReference type="Proteomes" id="UP001240236"/>
    </source>
</evidence>
<feature type="transmembrane region" description="Helical" evidence="5">
    <location>
        <begin position="293"/>
        <end position="318"/>
    </location>
</feature>
<keyword evidence="2 5" id="KW-0812">Transmembrane</keyword>
<feature type="transmembrane region" description="Helical" evidence="5">
    <location>
        <begin position="220"/>
        <end position="238"/>
    </location>
</feature>
<evidence type="ECO:0000256" key="5">
    <source>
        <dbReference type="SAM" id="Phobius"/>
    </source>
</evidence>
<feature type="transmembrane region" description="Helical" evidence="5">
    <location>
        <begin position="431"/>
        <end position="450"/>
    </location>
</feature>
<dbReference type="GO" id="GO:0016874">
    <property type="term" value="F:ligase activity"/>
    <property type="evidence" value="ECO:0007669"/>
    <property type="project" value="UniProtKB-KW"/>
</dbReference>
<evidence type="ECO:0000256" key="1">
    <source>
        <dbReference type="ARBA" id="ARBA00004141"/>
    </source>
</evidence>
<comment type="caution">
    <text evidence="7">The sequence shown here is derived from an EMBL/GenBank/DDBJ whole genome shotgun (WGS) entry which is preliminary data.</text>
</comment>
<dbReference type="Proteomes" id="UP001240236">
    <property type="component" value="Unassembled WGS sequence"/>
</dbReference>
<feature type="transmembrane region" description="Helical" evidence="5">
    <location>
        <begin position="98"/>
        <end position="120"/>
    </location>
</feature>
<dbReference type="RefSeq" id="WP_307243689.1">
    <property type="nucleotide sequence ID" value="NZ_JAUSUZ010000001.1"/>
</dbReference>